<reference evidence="1" key="1">
    <citation type="journal article" date="2021" name="Proc. Natl. Acad. Sci. U.S.A.">
        <title>A Catalog of Tens of Thousands of Viruses from Human Metagenomes Reveals Hidden Associations with Chronic Diseases.</title>
        <authorList>
            <person name="Tisza M.J."/>
            <person name="Buck C.B."/>
        </authorList>
    </citation>
    <scope>NUCLEOTIDE SEQUENCE</scope>
    <source>
        <strain evidence="1">CtJcm18</strain>
    </source>
</reference>
<dbReference type="EMBL" id="BK015323">
    <property type="protein sequence ID" value="DAE01374.1"/>
    <property type="molecule type" value="Genomic_DNA"/>
</dbReference>
<sequence length="107" mass="12158">MENRLVLNIFGVIANILNNMDITFADEAIGGYSVDEITVRINNNVTRKGYVDVEICVEDDCSSVEEFRVWADNDVVTRVRYLVNIDKDGDKEYAYYTIEGGLIPVKE</sequence>
<accession>A0A8S5P2Q3</accession>
<evidence type="ECO:0000313" key="1">
    <source>
        <dbReference type="EMBL" id="DAE01374.1"/>
    </source>
</evidence>
<organism evidence="1">
    <name type="scientific">Siphoviridae sp. ctJcm18</name>
    <dbReference type="NCBI Taxonomy" id="2825433"/>
    <lineage>
        <taxon>Viruses</taxon>
        <taxon>Duplodnaviria</taxon>
        <taxon>Heunggongvirae</taxon>
        <taxon>Uroviricota</taxon>
        <taxon>Caudoviricetes</taxon>
    </lineage>
</organism>
<name>A0A8S5P2Q3_9CAUD</name>
<protein>
    <submittedName>
        <fullName evidence="1">Uncharacterized protein</fullName>
    </submittedName>
</protein>
<proteinExistence type="predicted"/>